<reference evidence="3" key="2">
    <citation type="submission" date="2021-03" db="UniProtKB">
        <authorList>
            <consortium name="EnsemblPlants"/>
        </authorList>
    </citation>
    <scope>IDENTIFICATION</scope>
</reference>
<proteinExistence type="predicted"/>
<dbReference type="Pfam" id="PF17921">
    <property type="entry name" value="Integrase_H2C2"/>
    <property type="match status" value="1"/>
</dbReference>
<dbReference type="Gene3D" id="1.10.340.70">
    <property type="match status" value="1"/>
</dbReference>
<organism evidence="3 4">
    <name type="scientific">Chenopodium quinoa</name>
    <name type="common">Quinoa</name>
    <dbReference type="NCBI Taxonomy" id="63459"/>
    <lineage>
        <taxon>Eukaryota</taxon>
        <taxon>Viridiplantae</taxon>
        <taxon>Streptophyta</taxon>
        <taxon>Embryophyta</taxon>
        <taxon>Tracheophyta</taxon>
        <taxon>Spermatophyta</taxon>
        <taxon>Magnoliopsida</taxon>
        <taxon>eudicotyledons</taxon>
        <taxon>Gunneridae</taxon>
        <taxon>Pentapetalae</taxon>
        <taxon>Caryophyllales</taxon>
        <taxon>Chenopodiaceae</taxon>
        <taxon>Chenopodioideae</taxon>
        <taxon>Atripliceae</taxon>
        <taxon>Chenopodium</taxon>
    </lineage>
</organism>
<dbReference type="EnsemblPlants" id="AUR62033569-RA">
    <property type="protein sequence ID" value="AUR62033569-RA:cds"/>
    <property type="gene ID" value="AUR62033569"/>
</dbReference>
<keyword evidence="1" id="KW-0175">Coiled coil</keyword>
<dbReference type="AlphaFoldDB" id="A0A803MQL8"/>
<sequence>MKFWVDKQHIELKGMPSKRLKISSQGPSDKLWQEVAQIFLIQVSEGVRNFPTDLVQLSTMDHNVADLNKLSQGSPSSTGFTLDNGLLKRGGKIVVGPDESLRKKLIDWQHSSLEAGHSDRDQTLKRLKGIFYWKGLARDVTHFVRYCTTCQSSKYDTAGRPGTLQPLWSDISMDFITGLPTFMGQNVVYNQPPPLHLPYLPGESSNAVMDRSLQRKEEMLAVLKSNLHKAQERMKVQADKRRLERSFAINDWLKAFRGSLPLVAILPDIKDSIPSLLKPFAILDTKFMGQSQSLESLQEWPQPWIWYDGADAGASTLGNGVNINGAGAGDGNAGIKDSSLQHVWFAQQVVQGQRSRWSQYKGANAGVGIGSSKIGDGGSVGKGSETMKGSS</sequence>
<evidence type="ECO:0000256" key="1">
    <source>
        <dbReference type="SAM" id="Coils"/>
    </source>
</evidence>
<protein>
    <recommendedName>
        <fullName evidence="2">Integrase zinc-binding domain-containing protein</fullName>
    </recommendedName>
</protein>
<dbReference type="PANTHER" id="PTHR47266">
    <property type="entry name" value="ENDONUCLEASE-RELATED"/>
    <property type="match status" value="1"/>
</dbReference>
<reference evidence="3" key="1">
    <citation type="journal article" date="2017" name="Nature">
        <title>The genome of Chenopodium quinoa.</title>
        <authorList>
            <person name="Jarvis D.E."/>
            <person name="Ho Y.S."/>
            <person name="Lightfoot D.J."/>
            <person name="Schmoeckel S.M."/>
            <person name="Li B."/>
            <person name="Borm T.J.A."/>
            <person name="Ohyanagi H."/>
            <person name="Mineta K."/>
            <person name="Michell C.T."/>
            <person name="Saber N."/>
            <person name="Kharbatia N.M."/>
            <person name="Rupper R.R."/>
            <person name="Sharp A.R."/>
            <person name="Dally N."/>
            <person name="Boughton B.A."/>
            <person name="Woo Y.H."/>
            <person name="Gao G."/>
            <person name="Schijlen E.G.W.M."/>
            <person name="Guo X."/>
            <person name="Momin A.A."/>
            <person name="Negrao S."/>
            <person name="Al-Babili S."/>
            <person name="Gehring C."/>
            <person name="Roessner U."/>
            <person name="Jung C."/>
            <person name="Murphy K."/>
            <person name="Arold S.T."/>
            <person name="Gojobori T."/>
            <person name="van der Linden C.G."/>
            <person name="van Loo E.N."/>
            <person name="Jellen E.N."/>
            <person name="Maughan P.J."/>
            <person name="Tester M."/>
        </authorList>
    </citation>
    <scope>NUCLEOTIDE SEQUENCE [LARGE SCALE GENOMIC DNA]</scope>
    <source>
        <strain evidence="3">cv. PI 614886</strain>
    </source>
</reference>
<dbReference type="Proteomes" id="UP000596660">
    <property type="component" value="Unplaced"/>
</dbReference>
<dbReference type="InterPro" id="IPR052160">
    <property type="entry name" value="Gypsy_RT_Integrase-like"/>
</dbReference>
<feature type="coiled-coil region" evidence="1">
    <location>
        <begin position="213"/>
        <end position="240"/>
    </location>
</feature>
<feature type="domain" description="Integrase zinc-binding" evidence="2">
    <location>
        <begin position="98"/>
        <end position="155"/>
    </location>
</feature>
<dbReference type="InterPro" id="IPR041588">
    <property type="entry name" value="Integrase_H2C2"/>
</dbReference>
<name>A0A803MQL8_CHEQI</name>
<dbReference type="Gramene" id="AUR62033569-RA">
    <property type="protein sequence ID" value="AUR62033569-RA:cds"/>
    <property type="gene ID" value="AUR62033569"/>
</dbReference>
<accession>A0A803MQL8</accession>
<evidence type="ECO:0000313" key="3">
    <source>
        <dbReference type="EnsemblPlants" id="AUR62033569-RA:cds"/>
    </source>
</evidence>
<keyword evidence="4" id="KW-1185">Reference proteome</keyword>
<evidence type="ECO:0000259" key="2">
    <source>
        <dbReference type="Pfam" id="PF17921"/>
    </source>
</evidence>
<evidence type="ECO:0000313" key="4">
    <source>
        <dbReference type="Proteomes" id="UP000596660"/>
    </source>
</evidence>